<keyword evidence="6" id="KW-1185">Reference proteome</keyword>
<gene>
    <name evidence="5" type="ORF">LSINAPIS_LOCUS3482</name>
</gene>
<dbReference type="EMBL" id="FZQP02000837">
    <property type="protein sequence ID" value="VVC90611.1"/>
    <property type="molecule type" value="Genomic_DNA"/>
</dbReference>
<sequence length="218" mass="25588">MNGFLPTVELIRTTDNQIYLRYKGYCYSKQKNSSSRWRCTKSSSCYVAMHVDPSNFEVLSEPKEHQHPPKTYFKTRDVELIRTTENQIYLRYKGYCYSKRKNSNSRWRCTKSSSCYVGMHVDPSNFKVLSKFVWTKRGGKHPLLLVNGYTYSYQKRNVDGRVSWYCSRRLKGCRASATSLSGRVLTCKPHDHAPPHLVNYIEKTVDTNHLFEGFEYLM</sequence>
<proteinExistence type="predicted"/>
<evidence type="ECO:0000259" key="4">
    <source>
        <dbReference type="Pfam" id="PF04500"/>
    </source>
</evidence>
<keyword evidence="2" id="KW-0863">Zinc-finger</keyword>
<dbReference type="Pfam" id="PF04500">
    <property type="entry name" value="FLYWCH"/>
    <property type="match status" value="1"/>
</dbReference>
<evidence type="ECO:0000256" key="1">
    <source>
        <dbReference type="ARBA" id="ARBA00022723"/>
    </source>
</evidence>
<dbReference type="GO" id="GO:0008270">
    <property type="term" value="F:zinc ion binding"/>
    <property type="evidence" value="ECO:0007669"/>
    <property type="project" value="UniProtKB-KW"/>
</dbReference>
<evidence type="ECO:0000313" key="6">
    <source>
        <dbReference type="Proteomes" id="UP000324832"/>
    </source>
</evidence>
<dbReference type="Proteomes" id="UP000324832">
    <property type="component" value="Unassembled WGS sequence"/>
</dbReference>
<keyword evidence="1" id="KW-0479">Metal-binding</keyword>
<keyword evidence="3" id="KW-0862">Zinc</keyword>
<reference evidence="5 6" key="1">
    <citation type="submission" date="2017-07" db="EMBL/GenBank/DDBJ databases">
        <authorList>
            <person name="Talla V."/>
            <person name="Backstrom N."/>
        </authorList>
    </citation>
    <scope>NUCLEOTIDE SEQUENCE [LARGE SCALE GENOMIC DNA]</scope>
</reference>
<evidence type="ECO:0000313" key="5">
    <source>
        <dbReference type="EMBL" id="VVC90611.1"/>
    </source>
</evidence>
<dbReference type="AlphaFoldDB" id="A0A5E4PX78"/>
<name>A0A5E4PX78_9NEOP</name>
<evidence type="ECO:0000256" key="2">
    <source>
        <dbReference type="ARBA" id="ARBA00022771"/>
    </source>
</evidence>
<dbReference type="InterPro" id="IPR007588">
    <property type="entry name" value="Znf_FLYWCH"/>
</dbReference>
<accession>A0A5E4PX78</accession>
<feature type="domain" description="FLYWCH-type" evidence="4">
    <location>
        <begin position="139"/>
        <end position="192"/>
    </location>
</feature>
<dbReference type="Gene3D" id="2.20.25.240">
    <property type="match status" value="2"/>
</dbReference>
<organism evidence="5 6">
    <name type="scientific">Leptidea sinapis</name>
    <dbReference type="NCBI Taxonomy" id="189913"/>
    <lineage>
        <taxon>Eukaryota</taxon>
        <taxon>Metazoa</taxon>
        <taxon>Ecdysozoa</taxon>
        <taxon>Arthropoda</taxon>
        <taxon>Hexapoda</taxon>
        <taxon>Insecta</taxon>
        <taxon>Pterygota</taxon>
        <taxon>Neoptera</taxon>
        <taxon>Endopterygota</taxon>
        <taxon>Lepidoptera</taxon>
        <taxon>Glossata</taxon>
        <taxon>Ditrysia</taxon>
        <taxon>Papilionoidea</taxon>
        <taxon>Pieridae</taxon>
        <taxon>Dismorphiinae</taxon>
        <taxon>Leptidea</taxon>
    </lineage>
</organism>
<evidence type="ECO:0000256" key="3">
    <source>
        <dbReference type="ARBA" id="ARBA00022833"/>
    </source>
</evidence>
<protein>
    <recommendedName>
        <fullName evidence="4">FLYWCH-type domain-containing protein</fullName>
    </recommendedName>
</protein>